<dbReference type="OrthoDB" id="9035707at2"/>
<gene>
    <name evidence="1" type="ORF">C1949_13280</name>
</gene>
<name>A0A2P4ET15_9GAMM</name>
<reference evidence="1 2" key="1">
    <citation type="submission" date="2018-01" db="EMBL/GenBank/DDBJ databases">
        <title>Draft genome of the type strain Pseudomonas oceani DSM 100277 isolated from the deep water in Okinawa trough, northwestern Pacific Ocean.</title>
        <authorList>
            <person name="Gomila M."/>
            <person name="Mulet M."/>
            <person name="Garcia-Valdes E."/>
            <person name="Lalucat J."/>
        </authorList>
    </citation>
    <scope>NUCLEOTIDE SEQUENCE [LARGE SCALE GENOMIC DNA]</scope>
    <source>
        <strain evidence="1 2">DSM 100277</strain>
    </source>
</reference>
<evidence type="ECO:0000313" key="2">
    <source>
        <dbReference type="Proteomes" id="UP000243451"/>
    </source>
</evidence>
<dbReference type="Proteomes" id="UP000243451">
    <property type="component" value="Unassembled WGS sequence"/>
</dbReference>
<keyword evidence="2" id="KW-1185">Reference proteome</keyword>
<dbReference type="AlphaFoldDB" id="A0A2P4ET15"/>
<evidence type="ECO:0000313" key="1">
    <source>
        <dbReference type="EMBL" id="POB02413.1"/>
    </source>
</evidence>
<protein>
    <recommendedName>
        <fullName evidence="3">Helix-turn-helix domain-containing protein</fullName>
    </recommendedName>
</protein>
<comment type="caution">
    <text evidence="1">The sequence shown here is derived from an EMBL/GenBank/DDBJ whole genome shotgun (WGS) entry which is preliminary data.</text>
</comment>
<organism evidence="1 2">
    <name type="scientific">Halopseudomonas oceani</name>
    <dbReference type="NCBI Taxonomy" id="1708783"/>
    <lineage>
        <taxon>Bacteria</taxon>
        <taxon>Pseudomonadati</taxon>
        <taxon>Pseudomonadota</taxon>
        <taxon>Gammaproteobacteria</taxon>
        <taxon>Pseudomonadales</taxon>
        <taxon>Pseudomonadaceae</taxon>
        <taxon>Halopseudomonas</taxon>
    </lineage>
</organism>
<accession>A0A2P4ET15</accession>
<sequence length="86" mass="9346">MEQSGVAGLKIDQAAAVEVIRSVPFCTHEALADMVGVTHDVARGWIEMRTVPSVKIGRRRVINLARIMADLSQGKTIFCSGDYGDE</sequence>
<proteinExistence type="predicted"/>
<dbReference type="RefSeq" id="WP_104738959.1">
    <property type="nucleotide sequence ID" value="NZ_BMHR01000008.1"/>
</dbReference>
<dbReference type="EMBL" id="PPSK01000013">
    <property type="protein sequence ID" value="POB02413.1"/>
    <property type="molecule type" value="Genomic_DNA"/>
</dbReference>
<evidence type="ECO:0008006" key="3">
    <source>
        <dbReference type="Google" id="ProtNLM"/>
    </source>
</evidence>